<keyword evidence="3" id="KW-0645">Protease</keyword>
<dbReference type="AlphaFoldDB" id="X1CRP0"/>
<protein>
    <recommendedName>
        <fullName evidence="5">Cytosol aminopeptidase domain-containing protein</fullName>
    </recommendedName>
</protein>
<dbReference type="EMBL" id="BART01011583">
    <property type="protein sequence ID" value="GAG86931.1"/>
    <property type="molecule type" value="Genomic_DNA"/>
</dbReference>
<name>X1CRP0_9ZZZZ</name>
<dbReference type="Pfam" id="PF00883">
    <property type="entry name" value="Peptidase_M17"/>
    <property type="match status" value="1"/>
</dbReference>
<organism evidence="6">
    <name type="scientific">marine sediment metagenome</name>
    <dbReference type="NCBI Taxonomy" id="412755"/>
    <lineage>
        <taxon>unclassified sequences</taxon>
        <taxon>metagenomes</taxon>
        <taxon>ecological metagenomes</taxon>
    </lineage>
</organism>
<dbReference type="GO" id="GO:0006508">
    <property type="term" value="P:proteolysis"/>
    <property type="evidence" value="ECO:0007669"/>
    <property type="project" value="UniProtKB-KW"/>
</dbReference>
<gene>
    <name evidence="6" type="ORF">S01H4_24606</name>
</gene>
<dbReference type="GO" id="GO:0030145">
    <property type="term" value="F:manganese ion binding"/>
    <property type="evidence" value="ECO:0007669"/>
    <property type="project" value="InterPro"/>
</dbReference>
<dbReference type="PANTHER" id="PTHR11963">
    <property type="entry name" value="LEUCINE AMINOPEPTIDASE-RELATED"/>
    <property type="match status" value="1"/>
</dbReference>
<sequence length="56" mass="5813">MTLADALCYAEKKGARTIIDIATLTGGCVVAFGEVTAAVMGNDQKIINAVLEISKI</sequence>
<reference evidence="6" key="1">
    <citation type="journal article" date="2014" name="Front. Microbiol.">
        <title>High frequency of phylogenetically diverse reductive dehalogenase-homologous genes in deep subseafloor sedimentary metagenomes.</title>
        <authorList>
            <person name="Kawai M."/>
            <person name="Futagami T."/>
            <person name="Toyoda A."/>
            <person name="Takaki Y."/>
            <person name="Nishi S."/>
            <person name="Hori S."/>
            <person name="Arai W."/>
            <person name="Tsubouchi T."/>
            <person name="Morono Y."/>
            <person name="Uchiyama I."/>
            <person name="Ito T."/>
            <person name="Fujiyama A."/>
            <person name="Inagaki F."/>
            <person name="Takami H."/>
        </authorList>
    </citation>
    <scope>NUCLEOTIDE SEQUENCE</scope>
    <source>
        <strain evidence="6">Expedition CK06-06</strain>
    </source>
</reference>
<evidence type="ECO:0000256" key="3">
    <source>
        <dbReference type="ARBA" id="ARBA00022670"/>
    </source>
</evidence>
<keyword evidence="2" id="KW-0031">Aminopeptidase</keyword>
<dbReference type="InterPro" id="IPR011356">
    <property type="entry name" value="Leucine_aapep/pepB"/>
</dbReference>
<accession>X1CRP0</accession>
<dbReference type="GO" id="GO:0070006">
    <property type="term" value="F:metalloaminopeptidase activity"/>
    <property type="evidence" value="ECO:0007669"/>
    <property type="project" value="InterPro"/>
</dbReference>
<feature type="non-terminal residue" evidence="6">
    <location>
        <position position="56"/>
    </location>
</feature>
<dbReference type="GO" id="GO:0005737">
    <property type="term" value="C:cytoplasm"/>
    <property type="evidence" value="ECO:0007669"/>
    <property type="project" value="InterPro"/>
</dbReference>
<comment type="caution">
    <text evidence="6">The sequence shown here is derived from an EMBL/GenBank/DDBJ whole genome shotgun (WGS) entry which is preliminary data.</text>
</comment>
<dbReference type="SUPFAM" id="SSF53187">
    <property type="entry name" value="Zn-dependent exopeptidases"/>
    <property type="match status" value="1"/>
</dbReference>
<dbReference type="Gene3D" id="3.40.630.10">
    <property type="entry name" value="Zn peptidases"/>
    <property type="match status" value="1"/>
</dbReference>
<dbReference type="PANTHER" id="PTHR11963:SF23">
    <property type="entry name" value="CYTOSOL AMINOPEPTIDASE"/>
    <property type="match status" value="1"/>
</dbReference>
<evidence type="ECO:0000313" key="6">
    <source>
        <dbReference type="EMBL" id="GAG86931.1"/>
    </source>
</evidence>
<feature type="domain" description="Cytosol aminopeptidase" evidence="5">
    <location>
        <begin position="1"/>
        <end position="55"/>
    </location>
</feature>
<evidence type="ECO:0000259" key="5">
    <source>
        <dbReference type="Pfam" id="PF00883"/>
    </source>
</evidence>
<dbReference type="InterPro" id="IPR000819">
    <property type="entry name" value="Peptidase_M17_C"/>
</dbReference>
<evidence type="ECO:0000256" key="2">
    <source>
        <dbReference type="ARBA" id="ARBA00022438"/>
    </source>
</evidence>
<comment type="similarity">
    <text evidence="1">Belongs to the peptidase M17 family.</text>
</comment>
<evidence type="ECO:0000256" key="4">
    <source>
        <dbReference type="ARBA" id="ARBA00022801"/>
    </source>
</evidence>
<proteinExistence type="inferred from homology"/>
<keyword evidence="4" id="KW-0378">Hydrolase</keyword>
<evidence type="ECO:0000256" key="1">
    <source>
        <dbReference type="ARBA" id="ARBA00009528"/>
    </source>
</evidence>